<protein>
    <submittedName>
        <fullName evidence="1">Uncharacterized protein</fullName>
    </submittedName>
</protein>
<sequence>MKSEEINSTENNGTPQQHDVTCLDVPWSGSCCDFVTEQRADCSLKVLLEMAYPSGEVENHGHTTDCAVLKMEIRQRLTPEGAATIAATEGKYETESGESSGKGACPDLADLYEIWL</sequence>
<organism evidence="1 2">
    <name type="scientific">Merluccius polli</name>
    <name type="common">Benguela hake</name>
    <name type="synonym">Merluccius cadenati</name>
    <dbReference type="NCBI Taxonomy" id="89951"/>
    <lineage>
        <taxon>Eukaryota</taxon>
        <taxon>Metazoa</taxon>
        <taxon>Chordata</taxon>
        <taxon>Craniata</taxon>
        <taxon>Vertebrata</taxon>
        <taxon>Euteleostomi</taxon>
        <taxon>Actinopterygii</taxon>
        <taxon>Neopterygii</taxon>
        <taxon>Teleostei</taxon>
        <taxon>Neoteleostei</taxon>
        <taxon>Acanthomorphata</taxon>
        <taxon>Zeiogadaria</taxon>
        <taxon>Gadariae</taxon>
        <taxon>Gadiformes</taxon>
        <taxon>Gadoidei</taxon>
        <taxon>Merlucciidae</taxon>
        <taxon>Merluccius</taxon>
    </lineage>
</organism>
<proteinExistence type="predicted"/>
<evidence type="ECO:0000313" key="1">
    <source>
        <dbReference type="EMBL" id="KAK0155078.1"/>
    </source>
</evidence>
<reference evidence="1" key="1">
    <citation type="journal article" date="2023" name="Front. Mar. Sci.">
        <title>A new Merluccius polli reference genome to investigate the effects of global change in West African waters.</title>
        <authorList>
            <person name="Mateo J.L."/>
            <person name="Blanco-Fernandez C."/>
            <person name="Garcia-Vazquez E."/>
            <person name="Machado-Schiaffino G."/>
        </authorList>
    </citation>
    <scope>NUCLEOTIDE SEQUENCE</scope>
    <source>
        <strain evidence="1">C29</strain>
        <tissue evidence="1">Fin</tissue>
    </source>
</reference>
<evidence type="ECO:0000313" key="2">
    <source>
        <dbReference type="Proteomes" id="UP001174136"/>
    </source>
</evidence>
<comment type="caution">
    <text evidence="1">The sequence shown here is derived from an EMBL/GenBank/DDBJ whole genome shotgun (WGS) entry which is preliminary data.</text>
</comment>
<name>A0AA47N9T9_MERPO</name>
<dbReference type="AlphaFoldDB" id="A0AA47N9T9"/>
<accession>A0AA47N9T9</accession>
<dbReference type="Proteomes" id="UP001174136">
    <property type="component" value="Unassembled WGS sequence"/>
</dbReference>
<dbReference type="EMBL" id="JAOPHQ010000305">
    <property type="protein sequence ID" value="KAK0155078.1"/>
    <property type="molecule type" value="Genomic_DNA"/>
</dbReference>
<keyword evidence="2" id="KW-1185">Reference proteome</keyword>
<gene>
    <name evidence="1" type="ORF">N1851_002594</name>
</gene>